<keyword evidence="4 12" id="KW-0210">Decarboxylase</keyword>
<evidence type="ECO:0000256" key="4">
    <source>
        <dbReference type="ARBA" id="ARBA00022793"/>
    </source>
</evidence>
<dbReference type="NCBIfam" id="TIGR00163">
    <property type="entry name" value="PS_decarb"/>
    <property type="match status" value="1"/>
</dbReference>
<feature type="topological domain" description="Mitochondrial intermembrane" evidence="12">
    <location>
        <begin position="90"/>
        <end position="458"/>
    </location>
</feature>
<keyword evidence="3 12" id="KW-0812">Transmembrane</keyword>
<protein>
    <recommendedName>
        <fullName evidence="12">Phosphatidylserine decarboxylase proenzyme 1, mitochondrial</fullName>
        <ecNumber evidence="12">4.1.1.65</ecNumber>
    </recommendedName>
    <component>
        <recommendedName>
            <fullName evidence="12">Phosphatidylserine decarboxylase 1 beta chain</fullName>
        </recommendedName>
    </component>
    <component>
        <recommendedName>
            <fullName evidence="12">Phosphatidylserine decarboxylase 1 alpha chain</fullName>
        </recommendedName>
    </component>
</protein>
<dbReference type="GO" id="GO:0004609">
    <property type="term" value="F:phosphatidylserine decarboxylase activity"/>
    <property type="evidence" value="ECO:0007669"/>
    <property type="project" value="UniProtKB-UniRule"/>
</dbReference>
<evidence type="ECO:0000256" key="5">
    <source>
        <dbReference type="ARBA" id="ARBA00022989"/>
    </source>
</evidence>
<evidence type="ECO:0000256" key="12">
    <source>
        <dbReference type="HAMAP-Rule" id="MF_03208"/>
    </source>
</evidence>
<dbReference type="GO" id="GO:0005743">
    <property type="term" value="C:mitochondrial inner membrane"/>
    <property type="evidence" value="ECO:0007669"/>
    <property type="project" value="UniProtKB-SubCell"/>
</dbReference>
<keyword evidence="12" id="KW-0999">Mitochondrion inner membrane</keyword>
<evidence type="ECO:0000256" key="1">
    <source>
        <dbReference type="ARBA" id="ARBA00005189"/>
    </source>
</evidence>
<feature type="chain" id="PRO_5023261463" description="Phosphatidylserine decarboxylase 1 beta chain" evidence="12">
    <location>
        <begin position="1"/>
        <end position="407"/>
    </location>
</feature>
<evidence type="ECO:0000256" key="6">
    <source>
        <dbReference type="ARBA" id="ARBA00023098"/>
    </source>
</evidence>
<feature type="active site" description="Charge relay system; for autoendoproteolytic cleavage activity" evidence="12">
    <location>
        <position position="296"/>
    </location>
</feature>
<evidence type="ECO:0000256" key="2">
    <source>
        <dbReference type="ARBA" id="ARBA00022516"/>
    </source>
</evidence>
<feature type="topological domain" description="Mitochondrial matrix" evidence="12">
    <location>
        <begin position="1"/>
        <end position="70"/>
    </location>
</feature>
<dbReference type="PANTHER" id="PTHR10067">
    <property type="entry name" value="PHOSPHATIDYLSERINE DECARBOXYLASE"/>
    <property type="match status" value="1"/>
</dbReference>
<keyword evidence="12" id="KW-0496">Mitochondrion</keyword>
<dbReference type="OMA" id="HSPASWV"/>
<feature type="active site" description="Schiff-base intermediate with substrate; via pyruvic acid; for decarboxylase activity" evidence="12">
    <location>
        <position position="408"/>
    </location>
</feature>
<feature type="modified residue" description="Pyruvic acid (Ser); by autocatalysis" evidence="12">
    <location>
        <position position="408"/>
    </location>
</feature>
<feature type="site" description="Cleavage (non-hydrolytic); by autocatalysis" evidence="12">
    <location>
        <begin position="407"/>
        <end position="408"/>
    </location>
</feature>
<comment type="catalytic activity">
    <reaction evidence="12">
        <text>a 1,2-diacyl-sn-glycero-3-phospho-L-serine + H(+) = a 1,2-diacyl-sn-glycero-3-phosphoethanolamine + CO2</text>
        <dbReference type="Rhea" id="RHEA:20828"/>
        <dbReference type="ChEBI" id="CHEBI:15378"/>
        <dbReference type="ChEBI" id="CHEBI:16526"/>
        <dbReference type="ChEBI" id="CHEBI:57262"/>
        <dbReference type="ChEBI" id="CHEBI:64612"/>
        <dbReference type="EC" id="4.1.1.65"/>
    </reaction>
</comment>
<keyword evidence="5 12" id="KW-1133">Transmembrane helix</keyword>
<evidence type="ECO:0000256" key="11">
    <source>
        <dbReference type="ARBA" id="ARBA00023317"/>
    </source>
</evidence>
<keyword evidence="12" id="KW-0865">Zymogen</keyword>
<comment type="PTM">
    <text evidence="12">Is synthesized initially as an inactive proenzyme. Formation of the active enzyme involves a self-maturation process in which the active site pyruvoyl group is generated from an internal serine residue via an autocatalytic post-translational modification. Two non-identical subunits are generated from the proenzyme in this reaction, and the pyruvate is formed at the N-terminus of the alpha chain, which is derived from the carboxyl end of the proenzyme. The autoendoproteolytic cleavage occurs by a canonical serine protease mechanism, in which the side chain hydroxyl group of the serine supplies its oxygen atom to form the C-terminus of the beta chain, while the remainder of the serine residue undergoes an oxidative deamination to produce ammonia and the pyruvoyl prosthetic group on the alpha chain. During this reaction, the Ser that is part of the protease active site of the proenzyme becomes the pyruvoyl prosthetic group, which constitutes an essential element of the active site of the mature decarboxylase.</text>
</comment>
<dbReference type="AlphaFoldDB" id="A9NWL6"/>
<dbReference type="InterPro" id="IPR033177">
    <property type="entry name" value="PSD-B"/>
</dbReference>
<keyword evidence="2 12" id="KW-0444">Lipid biosynthesis</keyword>
<comment type="cofactor">
    <cofactor evidence="12">
        <name>pyruvate</name>
        <dbReference type="ChEBI" id="CHEBI:15361"/>
    </cofactor>
    <text evidence="12">Binds 1 pyruvoyl group covalently per subunit.</text>
</comment>
<dbReference type="EMBL" id="EF085731">
    <property type="protein sequence ID" value="ABK25027.1"/>
    <property type="molecule type" value="mRNA"/>
</dbReference>
<feature type="active site" description="Charge relay system; for autoendoproteolytic cleavage activity" evidence="12">
    <location>
        <position position="408"/>
    </location>
</feature>
<dbReference type="Pfam" id="PF02666">
    <property type="entry name" value="PS_Dcarbxylase"/>
    <property type="match status" value="1"/>
</dbReference>
<comment type="similarity">
    <text evidence="12">Belongs to the phosphatidylserine decarboxylase family. PSD-B subfamily. Eukaryotic type I sub-subfamily.</text>
</comment>
<evidence type="ECO:0000256" key="8">
    <source>
        <dbReference type="ARBA" id="ARBA00023209"/>
    </source>
</evidence>
<dbReference type="UniPathway" id="UPA00558">
    <property type="reaction ID" value="UER00616"/>
</dbReference>
<dbReference type="InterPro" id="IPR003817">
    <property type="entry name" value="PS_Dcarbxylase"/>
</dbReference>
<dbReference type="EC" id="4.1.1.65" evidence="12"/>
<keyword evidence="8 12" id="KW-0594">Phospholipid biosynthesis</keyword>
<comment type="function">
    <text evidence="12">Catalyzes the formation of phosphatidylethanolamine (PtdEtn) from phosphatidylserine (PtdSer). Plays a central role in phospholipid metabolism and in the interorganelle trafficking of phosphatidylserine.</text>
</comment>
<reference evidence="13" key="1">
    <citation type="journal article" date="2008" name="BMC Genomics">
        <title>A conifer genomics resource of 200,000 spruce (Picea spp.) ESTs and 6,464 high-quality, sequence-finished full-length cDNAs for Sitka spruce (Picea sitchensis).</title>
        <authorList>
            <person name="Ralph S.G."/>
            <person name="Chun H.J."/>
            <person name="Kolosova N."/>
            <person name="Cooper D."/>
            <person name="Oddy C."/>
            <person name="Ritland C.E."/>
            <person name="Kirkpatrick R."/>
            <person name="Moore R."/>
            <person name="Barber S."/>
            <person name="Holt R.A."/>
            <person name="Jones S.J."/>
            <person name="Marra M.A."/>
            <person name="Douglas C.J."/>
            <person name="Ritland K."/>
            <person name="Bohlmann J."/>
        </authorList>
    </citation>
    <scope>NUCLEOTIDE SEQUENCE</scope>
    <source>
        <tissue evidence="13">Green portion of the leader tissue</tissue>
    </source>
</reference>
<feature type="active site" description="Charge relay system; for autoendoproteolytic cleavage activity" evidence="12">
    <location>
        <position position="195"/>
    </location>
</feature>
<name>A9NWL6_PICSI</name>
<comment type="subunit">
    <text evidence="12">Heterodimer of a large membrane-associated beta subunit and a small pyruvoyl-containing alpha subunit.</text>
</comment>
<keyword evidence="11 12" id="KW-0670">Pyruvate</keyword>
<dbReference type="GO" id="GO:0016540">
    <property type="term" value="P:protein autoprocessing"/>
    <property type="evidence" value="ECO:0007669"/>
    <property type="project" value="UniProtKB-UniRule"/>
</dbReference>
<comment type="pathway">
    <text evidence="12">Phospholipid metabolism; phosphatidylethanolamine biosynthesis; phosphatidylethanolamine from CDP-diacylglycerol: step 2/2.</text>
</comment>
<dbReference type="GO" id="GO:0006646">
    <property type="term" value="P:phosphatidylethanolamine biosynthetic process"/>
    <property type="evidence" value="ECO:0007669"/>
    <property type="project" value="UniProtKB-UniRule"/>
</dbReference>
<keyword evidence="6 12" id="KW-0443">Lipid metabolism</keyword>
<evidence type="ECO:0000256" key="7">
    <source>
        <dbReference type="ARBA" id="ARBA00023136"/>
    </source>
</evidence>
<sequence>MYLGLNANLIGWAMASSGIYRNNHPQRIYLNNQPRCRSFMNSLRGRDFKAAAGASQTGGGEGDANQFLIPGATIATIVMLGVLHARRLYEDKKMEEAREKGIELEFLPDMKATFLKMVPLRSISRAWGLVTAVELPVWLRPFIYRSWARAFHSNISEAAQPLEEYASLREFFVRTLKEGSRPLDQDPKCLVSPVDGIILRVGQLKGPGAMIEQVKGFSYSALSLLGSRSVLPISDSQEVLAEQYEQKQVRRNLNQRSWWRVSWIAPKVRKENLAAPIMGLFYCVLYLGPGEYHRVHSPVDWQVMHRRHFSGRLLPVNERAARTIRNLHVENERVVLEGKWSEGFLAIAAVGATNVGSIELPIEPELKTNRPKLSLFHTEPPNERMYGNKDAGLMIKKGQEVAVFNMGSTVVLVFQAPSANAFQYDDVNSELEQSSSPGFRFLIKNGDRVRMGQAIGRW</sequence>
<comment type="subcellular location">
    <molecule>Phosphatidylserine decarboxylase 1 beta chain</molecule>
    <subcellularLocation>
        <location evidence="12">Mitochondrion inner membrane</location>
        <topology evidence="12">Single-pass membrane protein</topology>
        <orientation evidence="12">Intermembrane side</orientation>
    </subcellularLocation>
</comment>
<accession>A9NWL6</accession>
<dbReference type="PANTHER" id="PTHR10067:SF6">
    <property type="entry name" value="PHOSPHATIDYLSERINE DECARBOXYLASE PROENZYME, MITOCHONDRIAL"/>
    <property type="match status" value="1"/>
</dbReference>
<dbReference type="InterPro" id="IPR033661">
    <property type="entry name" value="PSD_type1_euk"/>
</dbReference>
<evidence type="ECO:0000256" key="10">
    <source>
        <dbReference type="ARBA" id="ARBA00023264"/>
    </source>
</evidence>
<keyword evidence="10 12" id="KW-1208">Phospholipid metabolism</keyword>
<comment type="pathway">
    <text evidence="1">Lipid metabolism.</text>
</comment>
<organism evidence="13">
    <name type="scientific">Picea sitchensis</name>
    <name type="common">Sitka spruce</name>
    <name type="synonym">Pinus sitchensis</name>
    <dbReference type="NCBI Taxonomy" id="3332"/>
    <lineage>
        <taxon>Eukaryota</taxon>
        <taxon>Viridiplantae</taxon>
        <taxon>Streptophyta</taxon>
        <taxon>Embryophyta</taxon>
        <taxon>Tracheophyta</taxon>
        <taxon>Spermatophyta</taxon>
        <taxon>Pinopsida</taxon>
        <taxon>Pinidae</taxon>
        <taxon>Conifers I</taxon>
        <taxon>Pinales</taxon>
        <taxon>Pinaceae</taxon>
        <taxon>Picea</taxon>
    </lineage>
</organism>
<evidence type="ECO:0000313" key="13">
    <source>
        <dbReference type="EMBL" id="ABK25027.1"/>
    </source>
</evidence>
<evidence type="ECO:0000256" key="3">
    <source>
        <dbReference type="ARBA" id="ARBA00022692"/>
    </source>
</evidence>
<proteinExistence type="evidence at transcript level"/>
<dbReference type="HAMAP" id="MF_03208">
    <property type="entry name" value="PS_decarb_PSD_B_type1_euk"/>
    <property type="match status" value="1"/>
</dbReference>
<comment type="subcellular location">
    <molecule>Phosphatidylserine decarboxylase 1 alpha chain</molecule>
    <subcellularLocation>
        <location evidence="12">Mitochondrion inner membrane</location>
        <topology evidence="12">Peripheral membrane protein</topology>
        <orientation evidence="12">Intermembrane side</orientation>
    </subcellularLocation>
    <text evidence="12">Anchored to the mitochondrial inner membrane through its interaction with the integral membrane beta chain.</text>
</comment>
<evidence type="ECO:0000256" key="9">
    <source>
        <dbReference type="ARBA" id="ARBA00023239"/>
    </source>
</evidence>
<keyword evidence="7 12" id="KW-0472">Membrane</keyword>
<feature type="chain" id="PRO_5023261464" description="Phosphatidylserine decarboxylase 1 alpha chain" evidence="12">
    <location>
        <begin position="408"/>
        <end position="458"/>
    </location>
</feature>
<keyword evidence="9 12" id="KW-0456">Lyase</keyword>